<sequence length="877" mass="95704">MQAQAIRQAFLDYFVEQGHQIVPSSSLIPRNDPTLLFTNAGMVPFKDVFLGLEQRPYQRAVSSQRCMRAGGKHNDLENVGYTARHHTFFEMLGNFSFGDYFKREVIGFAWRFLTEKLGLPAGKLWITVYEEDDEAAQIWINDIGIDPARISRCGAKDNFWSMGDTGPCGPCSEIFYDHGPDVPGGPPGSPEEDGDRYIEIWNLVFMQFDRDSSGTLTPLPKPSVDTGMGLERLAAVLQGVHNNYDTDLFKPLIAAAADLSGKKYGEDAAADTSLRVLADHIRACSFLITDGVLPANEGRGYVLRRIIRRAVRHGRKLGMENVFFHKLVAPLVQEMGGAFPELAKAQRDVERALEREETRFRETLERGLNLLENAISGLAGDAAIPGEIIFRLADTYGFPVDLTADIARERALRMDMEGYEAAMTAQRNRSRAAWSGSGEVKIERVYHDLAMRLSPTAFTGYAECAGEGQVLALLRDGEEVAFLDAGDQGAVILDQTPFYGESGGQAGDCGELQSENALFQVRDTQKPMGSLHVHLGTLQSGRLQRGDKVLASVDEVARRATAAHHSATHLLHAALRNTLGAHVQQKGSLVNAERLRFDFSHPEALTAEQLRHIERDVNAVIRENHAAHTQVLPIAEAQAMGAMALFGEKYGDEVRVVRMGDFSLELCGGTHVQALGDMGVFKILSETGVAAGIRRIEAVAGASALDIIQRDEQRLQAAAGMLKVAPAELDQRLGQTLERLRQLEKELEKIKRDEAARAGADLAAQKEDMAGVAVLISRLEGMDGKALRDALDRLRSQLPEAVIVLAGVDGEKVALLASVTKSLSERIHAGELVNVVAQPLGGKGGGRQDMAQAGAGNPEALDKALQAARDWIRSRLV</sequence>
<dbReference type="EMBL" id="CP127526">
    <property type="protein sequence ID" value="XRI74829.1"/>
    <property type="molecule type" value="Genomic_DNA"/>
</dbReference>
<protein>
    <submittedName>
        <fullName evidence="1">Alanine--tRNA ligase</fullName>
        <ecNumber evidence="1">6.1.1.7</ecNumber>
    </submittedName>
</protein>
<evidence type="ECO:0000313" key="2">
    <source>
        <dbReference type="Proteomes" id="UP001195965"/>
    </source>
</evidence>
<gene>
    <name evidence="1" type="primary">alaS</name>
    <name evidence="1" type="ORF">HHS34_006430</name>
</gene>
<evidence type="ECO:0000313" key="1">
    <source>
        <dbReference type="EMBL" id="XRI74829.1"/>
    </source>
</evidence>
<accession>A0ACD5HJV0</accession>
<name>A0ACD5HJV0_9PROT</name>
<dbReference type="EC" id="6.1.1.7" evidence="1"/>
<proteinExistence type="predicted"/>
<keyword evidence="1" id="KW-0436">Ligase</keyword>
<keyword evidence="2" id="KW-1185">Reference proteome</keyword>
<organism evidence="1 2">
    <name type="scientific">Acidithiobacillus montserratensis</name>
    <dbReference type="NCBI Taxonomy" id="2729135"/>
    <lineage>
        <taxon>Bacteria</taxon>
        <taxon>Pseudomonadati</taxon>
        <taxon>Pseudomonadota</taxon>
        <taxon>Acidithiobacillia</taxon>
        <taxon>Acidithiobacillales</taxon>
        <taxon>Acidithiobacillaceae</taxon>
        <taxon>Acidithiobacillus</taxon>
    </lineage>
</organism>
<reference evidence="1 2" key="1">
    <citation type="journal article" date="2021" name="ISME J.">
        <title>Genomic evolution of the class Acidithiobacillia: deep-branching Proteobacteria living in extreme acidic conditions.</title>
        <authorList>
            <person name="Moya-Beltran A."/>
            <person name="Beard S."/>
            <person name="Rojas-Villalobos C."/>
            <person name="Issotta F."/>
            <person name="Gallardo Y."/>
            <person name="Ulloa R."/>
            <person name="Giaveno A."/>
            <person name="Degli Esposti M."/>
            <person name="Johnson D.B."/>
            <person name="Quatrini R."/>
        </authorList>
    </citation>
    <scope>NUCLEOTIDE SEQUENCE [LARGE SCALE GENOMIC DNA]</scope>
    <source>
        <strain evidence="1 2">GG1-14</strain>
    </source>
</reference>
<dbReference type="Proteomes" id="UP001195965">
    <property type="component" value="Chromosome"/>
</dbReference>